<dbReference type="RefSeq" id="XP_062737705.1">
    <property type="nucleotide sequence ID" value="XM_062871966.1"/>
</dbReference>
<protein>
    <submittedName>
        <fullName evidence="2">Uncharacterized protein</fullName>
    </submittedName>
</protein>
<evidence type="ECO:0000313" key="2">
    <source>
        <dbReference type="EMBL" id="KAK4648730.1"/>
    </source>
</evidence>
<feature type="compositionally biased region" description="Polar residues" evidence="1">
    <location>
        <begin position="70"/>
        <end position="79"/>
    </location>
</feature>
<reference evidence="2 3" key="1">
    <citation type="journal article" date="2023" name="bioRxiv">
        <title>High-quality genome assemblies of four members of thePodospora anserinaspecies complex.</title>
        <authorList>
            <person name="Ament-Velasquez S.L."/>
            <person name="Vogan A.A."/>
            <person name="Wallerman O."/>
            <person name="Hartmann F."/>
            <person name="Gautier V."/>
            <person name="Silar P."/>
            <person name="Giraud T."/>
            <person name="Johannesson H."/>
        </authorList>
    </citation>
    <scope>NUCLEOTIDE SEQUENCE [LARGE SCALE GENOMIC DNA]</scope>
    <source>
        <strain evidence="2 3">CBS 112042</strain>
    </source>
</reference>
<dbReference type="EMBL" id="JAFFGZ010000001">
    <property type="protein sequence ID" value="KAK4648730.1"/>
    <property type="molecule type" value="Genomic_DNA"/>
</dbReference>
<dbReference type="Proteomes" id="UP001322138">
    <property type="component" value="Unassembled WGS sequence"/>
</dbReference>
<gene>
    <name evidence="2" type="ORF">QC761_0014100</name>
</gene>
<feature type="region of interest" description="Disordered" evidence="1">
    <location>
        <begin position="64"/>
        <end position="95"/>
    </location>
</feature>
<comment type="caution">
    <text evidence="2">The sequence shown here is derived from an EMBL/GenBank/DDBJ whole genome shotgun (WGS) entry which is preliminary data.</text>
</comment>
<evidence type="ECO:0000256" key="1">
    <source>
        <dbReference type="SAM" id="MobiDB-lite"/>
    </source>
</evidence>
<organism evidence="2 3">
    <name type="scientific">Podospora bellae-mahoneyi</name>
    <dbReference type="NCBI Taxonomy" id="2093777"/>
    <lineage>
        <taxon>Eukaryota</taxon>
        <taxon>Fungi</taxon>
        <taxon>Dikarya</taxon>
        <taxon>Ascomycota</taxon>
        <taxon>Pezizomycotina</taxon>
        <taxon>Sordariomycetes</taxon>
        <taxon>Sordariomycetidae</taxon>
        <taxon>Sordariales</taxon>
        <taxon>Podosporaceae</taxon>
        <taxon>Podospora</taxon>
    </lineage>
</organism>
<proteinExistence type="predicted"/>
<name>A0ABR0FZ36_9PEZI</name>
<evidence type="ECO:0000313" key="3">
    <source>
        <dbReference type="Proteomes" id="UP001322138"/>
    </source>
</evidence>
<dbReference type="GeneID" id="87891040"/>
<accession>A0ABR0FZ36</accession>
<keyword evidence="3" id="KW-1185">Reference proteome</keyword>
<sequence length="95" mass="10478">MKTVAEVLKPYSASFTPTLLPARADYWSRGYKLVPLALTSKLSLTRVTAPPVIHPLRVSARLRHRREQGGSVQSNSRQPSCGAWQTGCDTRISVT</sequence>